<accession>A0ACB9RET0</accession>
<dbReference type="EMBL" id="CM042883">
    <property type="protein sequence ID" value="KAI4376326.1"/>
    <property type="molecule type" value="Genomic_DNA"/>
</dbReference>
<protein>
    <submittedName>
        <fullName evidence="1">Uncharacterized protein</fullName>
    </submittedName>
</protein>
<reference evidence="2" key="1">
    <citation type="journal article" date="2023" name="Front. Plant Sci.">
        <title>Chromosomal-level genome assembly of Melastoma candidum provides insights into trichome evolution.</title>
        <authorList>
            <person name="Zhong Y."/>
            <person name="Wu W."/>
            <person name="Sun C."/>
            <person name="Zou P."/>
            <person name="Liu Y."/>
            <person name="Dai S."/>
            <person name="Zhou R."/>
        </authorList>
    </citation>
    <scope>NUCLEOTIDE SEQUENCE [LARGE SCALE GENOMIC DNA]</scope>
</reference>
<sequence>MADNGSTPVSGSVTHSSALSGGSGLQQMQLPASLFTSLVKLDDTNYLVWKGQVMAAIIAAGFEDYISGGSSPPAQFLDPDGLLLNPDYKIWHRTDKAVMSLLFSALMPETLGQVVCCRTASEVWLALKNRFESVSPSRVMNLKVQMQQLRKDGKTMQQYLSTLKNLVEQLAAIGEPVSHRDYLWCMLEGLPLEYDAVVTSIYSTDKITVEEAQNLLVNFDLRLERRQGLECTLPQLEIKSTQGSLTSSLQSLMLVHATPELILRVEFHKEIGM</sequence>
<evidence type="ECO:0000313" key="2">
    <source>
        <dbReference type="Proteomes" id="UP001057402"/>
    </source>
</evidence>
<organism evidence="1 2">
    <name type="scientific">Melastoma candidum</name>
    <dbReference type="NCBI Taxonomy" id="119954"/>
    <lineage>
        <taxon>Eukaryota</taxon>
        <taxon>Viridiplantae</taxon>
        <taxon>Streptophyta</taxon>
        <taxon>Embryophyta</taxon>
        <taxon>Tracheophyta</taxon>
        <taxon>Spermatophyta</taxon>
        <taxon>Magnoliopsida</taxon>
        <taxon>eudicotyledons</taxon>
        <taxon>Gunneridae</taxon>
        <taxon>Pentapetalae</taxon>
        <taxon>rosids</taxon>
        <taxon>malvids</taxon>
        <taxon>Myrtales</taxon>
        <taxon>Melastomataceae</taxon>
        <taxon>Melastomatoideae</taxon>
        <taxon>Melastomateae</taxon>
        <taxon>Melastoma</taxon>
    </lineage>
</organism>
<evidence type="ECO:0000313" key="1">
    <source>
        <dbReference type="EMBL" id="KAI4376326.1"/>
    </source>
</evidence>
<gene>
    <name evidence="1" type="ORF">MLD38_014103</name>
</gene>
<comment type="caution">
    <text evidence="1">The sequence shown here is derived from an EMBL/GenBank/DDBJ whole genome shotgun (WGS) entry which is preliminary data.</text>
</comment>
<keyword evidence="2" id="KW-1185">Reference proteome</keyword>
<dbReference type="Proteomes" id="UP001057402">
    <property type="component" value="Chromosome 4"/>
</dbReference>
<proteinExistence type="predicted"/>
<name>A0ACB9RET0_9MYRT</name>